<dbReference type="Proteomes" id="UP000297258">
    <property type="component" value="Unassembled WGS sequence"/>
</dbReference>
<gene>
    <name evidence="2" type="ORF">E4O92_22105</name>
    <name evidence="3" type="ORF">E4O92_22210</name>
</gene>
<feature type="transmembrane region" description="Helical" evidence="1">
    <location>
        <begin position="212"/>
        <end position="231"/>
    </location>
</feature>
<dbReference type="EMBL" id="SPUM01000141">
    <property type="protein sequence ID" value="TFW28112.1"/>
    <property type="molecule type" value="Genomic_DNA"/>
</dbReference>
<keyword evidence="1" id="KW-1133">Transmembrane helix</keyword>
<dbReference type="AlphaFoldDB" id="A0A4Y9SN48"/>
<sequence length="295" mass="33107">MNSEVILHEPVSQCPNCESAVSGHFCHQCGQETKLHVPSAGEFLHEFVGHYVALEGKLWKSLALLLFRPGRLTLEYLQGRRARYVLPLRLYLTFSLIFFVLFKLSGNGHGNDQAGHESAKLRAEIHAQADDKSREADGRTDGEFRNLLAKVHPKLAEKATKFTDLSDKEQQHQLVAAFFGYAPYAVFCMMPLFAAYLKLLYLGSGRRYGEHLLFALHTNAFAFLMLTLLLVTPSFIPYVHGLLGLWLVFYLPAAMRRVYGGSRRMTALRWIVLMALHGISIGMALVAALLMAILV</sequence>
<comment type="caution">
    <text evidence="2">The sequence shown here is derived from an EMBL/GenBank/DDBJ whole genome shotgun (WGS) entry which is preliminary data.</text>
</comment>
<evidence type="ECO:0000313" key="4">
    <source>
        <dbReference type="Proteomes" id="UP000297258"/>
    </source>
</evidence>
<feature type="transmembrane region" description="Helical" evidence="1">
    <location>
        <begin position="181"/>
        <end position="200"/>
    </location>
</feature>
<evidence type="ECO:0000313" key="3">
    <source>
        <dbReference type="EMBL" id="TFW28133.1"/>
    </source>
</evidence>
<dbReference type="RefSeq" id="WP_135191832.1">
    <property type="nucleotide sequence ID" value="NZ_SPUM01000141.1"/>
</dbReference>
<evidence type="ECO:0000256" key="1">
    <source>
        <dbReference type="SAM" id="Phobius"/>
    </source>
</evidence>
<dbReference type="OrthoDB" id="9111327at2"/>
<keyword evidence="4" id="KW-1185">Reference proteome</keyword>
<feature type="transmembrane region" description="Helical" evidence="1">
    <location>
        <begin position="84"/>
        <end position="102"/>
    </location>
</feature>
<dbReference type="InterPro" id="IPR022134">
    <property type="entry name" value="DUF3667"/>
</dbReference>
<reference evidence="2 4" key="1">
    <citation type="submission" date="2019-03" db="EMBL/GenBank/DDBJ databases">
        <title>Draft genome of Massilia hortus sp. nov., a novel bacterial species of the Oxalobacteraceae family.</title>
        <authorList>
            <person name="Peta V."/>
            <person name="Raths R."/>
            <person name="Bucking H."/>
        </authorList>
    </citation>
    <scope>NUCLEOTIDE SEQUENCE [LARGE SCALE GENOMIC DNA]</scope>
    <source>
        <strain evidence="2 4">ONC3</strain>
    </source>
</reference>
<name>A0A4Y9SN48_9BURK</name>
<evidence type="ECO:0000313" key="2">
    <source>
        <dbReference type="EMBL" id="TFW28112.1"/>
    </source>
</evidence>
<feature type="transmembrane region" description="Helical" evidence="1">
    <location>
        <begin position="237"/>
        <end position="255"/>
    </location>
</feature>
<dbReference type="Pfam" id="PF12412">
    <property type="entry name" value="DUF3667"/>
    <property type="match status" value="1"/>
</dbReference>
<dbReference type="EMBL" id="SPUM01000141">
    <property type="protein sequence ID" value="TFW28133.1"/>
    <property type="molecule type" value="Genomic_DNA"/>
</dbReference>
<keyword evidence="1" id="KW-0812">Transmembrane</keyword>
<feature type="transmembrane region" description="Helical" evidence="1">
    <location>
        <begin position="267"/>
        <end position="294"/>
    </location>
</feature>
<protein>
    <submittedName>
        <fullName evidence="2">DUF3667 domain-containing protein</fullName>
    </submittedName>
</protein>
<proteinExistence type="predicted"/>
<organism evidence="2 4">
    <name type="scientific">Massilia horti</name>
    <dbReference type="NCBI Taxonomy" id="2562153"/>
    <lineage>
        <taxon>Bacteria</taxon>
        <taxon>Pseudomonadati</taxon>
        <taxon>Pseudomonadota</taxon>
        <taxon>Betaproteobacteria</taxon>
        <taxon>Burkholderiales</taxon>
        <taxon>Oxalobacteraceae</taxon>
        <taxon>Telluria group</taxon>
        <taxon>Massilia</taxon>
    </lineage>
</organism>
<keyword evidence="1" id="KW-0472">Membrane</keyword>
<accession>A0A4Y9SN48</accession>